<sequence length="328" mass="35491">MKSLAHLNALRAFEASARHQSFSAAAAELHVTPAAVGQLVRTLEQWLGAPLFHRGASGRARLVPTAAAERALPDIQAGLGKLALGLERLKEGSLSGMLTVAVSPAFAAKWLLPRIERFQLAWPDTDVRLDTNLKPVDFVAQQIDIGVRYGAGVWPGLAADKLMDEEVYPVCSPELLRRRKPLKQPADLSGETLIHDLSMDGQLGFPTWAMWLAKTGVEGVSTERGMKINNSAAVLQAAIDGHGVALARSVMAHDDLAAGRLVRLFPHVKVPSALAYYVIYQPQTRELPRLAAFRDWLFEEAAAGRRPVAAPGSNPSRRRPGATTSKRG</sequence>
<dbReference type="NCBIfam" id="NF008352">
    <property type="entry name" value="PRK11139.1"/>
    <property type="match status" value="1"/>
</dbReference>
<dbReference type="InterPro" id="IPR036390">
    <property type="entry name" value="WH_DNA-bd_sf"/>
</dbReference>
<keyword evidence="3" id="KW-0238">DNA-binding</keyword>
<protein>
    <submittedName>
        <fullName evidence="7">Glycine cleavage system transcriptional activator</fullName>
    </submittedName>
</protein>
<dbReference type="SUPFAM" id="SSF46785">
    <property type="entry name" value="Winged helix' DNA-binding domain"/>
    <property type="match status" value="1"/>
</dbReference>
<dbReference type="Pfam" id="PF00126">
    <property type="entry name" value="HTH_1"/>
    <property type="match status" value="1"/>
</dbReference>
<dbReference type="InterPro" id="IPR036388">
    <property type="entry name" value="WH-like_DNA-bd_sf"/>
</dbReference>
<dbReference type="GO" id="GO:0003700">
    <property type="term" value="F:DNA-binding transcription factor activity"/>
    <property type="evidence" value="ECO:0007669"/>
    <property type="project" value="InterPro"/>
</dbReference>
<evidence type="ECO:0000256" key="2">
    <source>
        <dbReference type="ARBA" id="ARBA00023015"/>
    </source>
</evidence>
<feature type="compositionally biased region" description="Basic residues" evidence="5">
    <location>
        <begin position="316"/>
        <end position="328"/>
    </location>
</feature>
<feature type="domain" description="HTH lysR-type" evidence="6">
    <location>
        <begin position="1"/>
        <end position="65"/>
    </location>
</feature>
<keyword evidence="8" id="KW-1185">Reference proteome</keyword>
<dbReference type="InterPro" id="IPR000847">
    <property type="entry name" value="LysR_HTH_N"/>
</dbReference>
<reference evidence="7 8" key="1">
    <citation type="submission" date="2020-04" db="EMBL/GenBank/DDBJ databases">
        <authorList>
            <person name="De Canck E."/>
        </authorList>
    </citation>
    <scope>NUCLEOTIDE SEQUENCE [LARGE SCALE GENOMIC DNA]</scope>
    <source>
        <strain evidence="7 8">LMG 26858</strain>
    </source>
</reference>
<feature type="region of interest" description="Disordered" evidence="5">
    <location>
        <begin position="305"/>
        <end position="328"/>
    </location>
</feature>
<dbReference type="PROSITE" id="PS50931">
    <property type="entry name" value="HTH_LYSR"/>
    <property type="match status" value="1"/>
</dbReference>
<keyword evidence="4" id="KW-0804">Transcription</keyword>
<dbReference type="SUPFAM" id="SSF53850">
    <property type="entry name" value="Periplasmic binding protein-like II"/>
    <property type="match status" value="1"/>
</dbReference>
<dbReference type="PANTHER" id="PTHR30537:SF74">
    <property type="entry name" value="HTH-TYPE TRANSCRIPTIONAL REGULATOR TRPI"/>
    <property type="match status" value="1"/>
</dbReference>
<dbReference type="RefSeq" id="WP_254595928.1">
    <property type="nucleotide sequence ID" value="NZ_CADILG010000045.1"/>
</dbReference>
<dbReference type="GO" id="GO:0043565">
    <property type="term" value="F:sequence-specific DNA binding"/>
    <property type="evidence" value="ECO:0007669"/>
    <property type="project" value="TreeGrafter"/>
</dbReference>
<evidence type="ECO:0000313" key="8">
    <source>
        <dbReference type="Proteomes" id="UP000494117"/>
    </source>
</evidence>
<dbReference type="Gene3D" id="3.40.190.10">
    <property type="entry name" value="Periplasmic binding protein-like II"/>
    <property type="match status" value="2"/>
</dbReference>
<dbReference type="GO" id="GO:0006351">
    <property type="term" value="P:DNA-templated transcription"/>
    <property type="evidence" value="ECO:0007669"/>
    <property type="project" value="TreeGrafter"/>
</dbReference>
<organism evidence="7 8">
    <name type="scientific">Achromobacter anxifer</name>
    <dbReference type="NCBI Taxonomy" id="1287737"/>
    <lineage>
        <taxon>Bacteria</taxon>
        <taxon>Pseudomonadati</taxon>
        <taxon>Pseudomonadota</taxon>
        <taxon>Betaproteobacteria</taxon>
        <taxon>Burkholderiales</taxon>
        <taxon>Alcaligenaceae</taxon>
        <taxon>Achromobacter</taxon>
    </lineage>
</organism>
<accession>A0A6S7EKF6</accession>
<evidence type="ECO:0000256" key="5">
    <source>
        <dbReference type="SAM" id="MobiDB-lite"/>
    </source>
</evidence>
<dbReference type="Pfam" id="PF03466">
    <property type="entry name" value="LysR_substrate"/>
    <property type="match status" value="1"/>
</dbReference>
<dbReference type="AlphaFoldDB" id="A0A6S7EKF6"/>
<evidence type="ECO:0000256" key="3">
    <source>
        <dbReference type="ARBA" id="ARBA00023125"/>
    </source>
</evidence>
<dbReference type="Gene3D" id="1.10.10.10">
    <property type="entry name" value="Winged helix-like DNA-binding domain superfamily/Winged helix DNA-binding domain"/>
    <property type="match status" value="1"/>
</dbReference>
<evidence type="ECO:0000313" key="7">
    <source>
        <dbReference type="EMBL" id="CAB3912500.1"/>
    </source>
</evidence>
<dbReference type="EMBL" id="CADILG010000045">
    <property type="protein sequence ID" value="CAB3912500.1"/>
    <property type="molecule type" value="Genomic_DNA"/>
</dbReference>
<dbReference type="Proteomes" id="UP000494117">
    <property type="component" value="Unassembled WGS sequence"/>
</dbReference>
<dbReference type="InterPro" id="IPR005119">
    <property type="entry name" value="LysR_subst-bd"/>
</dbReference>
<evidence type="ECO:0000256" key="4">
    <source>
        <dbReference type="ARBA" id="ARBA00023163"/>
    </source>
</evidence>
<dbReference type="CDD" id="cd08432">
    <property type="entry name" value="PBP2_GcdR_TrpI_HvrB_AmpR_like"/>
    <property type="match status" value="1"/>
</dbReference>
<gene>
    <name evidence="7" type="primary">gcvA_11</name>
    <name evidence="7" type="ORF">LMG26858_04813</name>
</gene>
<evidence type="ECO:0000256" key="1">
    <source>
        <dbReference type="ARBA" id="ARBA00009437"/>
    </source>
</evidence>
<dbReference type="PRINTS" id="PR00039">
    <property type="entry name" value="HTHLYSR"/>
</dbReference>
<dbReference type="PANTHER" id="PTHR30537">
    <property type="entry name" value="HTH-TYPE TRANSCRIPTIONAL REGULATOR"/>
    <property type="match status" value="1"/>
</dbReference>
<comment type="similarity">
    <text evidence="1">Belongs to the LysR transcriptional regulatory family.</text>
</comment>
<proteinExistence type="inferred from homology"/>
<dbReference type="FunFam" id="3.40.190.10:FF:000017">
    <property type="entry name" value="Glycine cleavage system transcriptional activator"/>
    <property type="match status" value="1"/>
</dbReference>
<keyword evidence="2" id="KW-0805">Transcription regulation</keyword>
<name>A0A6S7EKF6_9BURK</name>
<dbReference type="InterPro" id="IPR058163">
    <property type="entry name" value="LysR-type_TF_proteobact-type"/>
</dbReference>
<evidence type="ECO:0000259" key="6">
    <source>
        <dbReference type="PROSITE" id="PS50931"/>
    </source>
</evidence>